<keyword evidence="10" id="KW-1185">Reference proteome</keyword>
<comment type="subcellular location">
    <subcellularLocation>
        <location evidence="2">Endomembrane system</location>
        <topology evidence="2">Multi-pass membrane protein</topology>
    </subcellularLocation>
</comment>
<dbReference type="AlphaFoldDB" id="A0A9J6Q2E7"/>
<evidence type="ECO:0000256" key="3">
    <source>
        <dbReference type="ARBA" id="ARBA00007931"/>
    </source>
</evidence>
<protein>
    <submittedName>
        <fullName evidence="9">HlyD family efflux transporter periplasmic adaptor subunit</fullName>
    </submittedName>
</protein>
<proteinExistence type="inferred from homology"/>
<dbReference type="InterPro" id="IPR001193">
    <property type="entry name" value="MBTPS2"/>
</dbReference>
<feature type="transmembrane region" description="Helical" evidence="7">
    <location>
        <begin position="143"/>
        <end position="160"/>
    </location>
</feature>
<feature type="transmembrane region" description="Helical" evidence="7">
    <location>
        <begin position="412"/>
        <end position="428"/>
    </location>
</feature>
<evidence type="ECO:0000259" key="8">
    <source>
        <dbReference type="Pfam" id="PF02163"/>
    </source>
</evidence>
<evidence type="ECO:0000256" key="2">
    <source>
        <dbReference type="ARBA" id="ARBA00004127"/>
    </source>
</evidence>
<dbReference type="EMBL" id="JAMGZK010000052">
    <property type="protein sequence ID" value="MCU6665872.1"/>
    <property type="molecule type" value="Genomic_DNA"/>
</dbReference>
<sequence length="701" mass="78818">MAQIPGVSPVWPALREELQLRDAGINRDGSPAWHLNDPVRNLWFRLGWLEIEILKRWPLGKPQAIADDINARTTLQVLPEDVDEFVGFLQQHQLLKIPRYRPEKSLWTHLLHSYLFIRIPLVHPGKMLKTLLPWVSVLFSRTFLLLTAVAGLTGLTLAARQWDSVEATLQNAVSWQGALGFMLALVLSKCWHELGHAFMATRYGVRVGHMGVALLVMLPMAYTDTGESWKLSRSRERLKIACAGIMAELVLAAWATLLWSFAPEGAFKNALFFLATTAWVMTVAINASPFMRFDGYFILCDWLDFPGLHERAGAWAKRAMRKVLLGLEDPLPDNVSRGFSRALTLFAFATWFYRLMLFIGIAIVVYHAFFKALGVFLFVIEIMTFVVLPMIRELKVWWQRRAEIRRTRRLRIVLVLAALFAVLLLPWSRSVSMPGVIDAALVQPLYTPFGAMMLKARVQDGETVKKGQLLFELDAPQPETDEHKAIAMRQAWEASARGAQGLDKESAARQVLAEQMARQFALQQRAGNMELRRLQLFAAIDGRIEERNLTLQEGSWVSPGDRIATVIDASRWRVDALVTEDDLQRIKQGASANVFLPGQIQPLSGTVVSVDQHSLAKLPSMALAKEFGGTITLAPRVPPKELKPEKVWYRVSIQGNDGQPSIAREMPVQVVVKSDGQSLAHRWINSAMLMLIQQSGMGKEG</sequence>
<evidence type="ECO:0000256" key="7">
    <source>
        <dbReference type="SAM" id="Phobius"/>
    </source>
</evidence>
<keyword evidence="5 7" id="KW-1133">Transmembrane helix</keyword>
<dbReference type="GO" id="GO:0031293">
    <property type="term" value="P:membrane protein intracellular domain proteolysis"/>
    <property type="evidence" value="ECO:0007669"/>
    <property type="project" value="TreeGrafter"/>
</dbReference>
<dbReference type="RefSeq" id="WP_271283411.1">
    <property type="nucleotide sequence ID" value="NZ_JAMGZK010000052.1"/>
</dbReference>
<evidence type="ECO:0000256" key="4">
    <source>
        <dbReference type="ARBA" id="ARBA00022692"/>
    </source>
</evidence>
<dbReference type="GO" id="GO:0004222">
    <property type="term" value="F:metalloendopeptidase activity"/>
    <property type="evidence" value="ECO:0007669"/>
    <property type="project" value="InterPro"/>
</dbReference>
<dbReference type="GO" id="GO:0012505">
    <property type="term" value="C:endomembrane system"/>
    <property type="evidence" value="ECO:0007669"/>
    <property type="project" value="UniProtKB-SubCell"/>
</dbReference>
<keyword evidence="6 7" id="KW-0472">Membrane</keyword>
<gene>
    <name evidence="9" type="ORF">M8014_16145</name>
</gene>
<evidence type="ECO:0000256" key="6">
    <source>
        <dbReference type="ARBA" id="ARBA00023136"/>
    </source>
</evidence>
<evidence type="ECO:0000313" key="10">
    <source>
        <dbReference type="Proteomes" id="UP001063816"/>
    </source>
</evidence>
<reference evidence="9" key="1">
    <citation type="submission" date="2022-05" db="EMBL/GenBank/DDBJ databases">
        <title>Description of a novel species of Leclercia; Leclercia tamurae and the Proposal for a Novel Genus Silvania gen. nov. Containing Two Novel Species Silvania hatchlandensis sp. nov. and Silvania confinis sp. nov. Isolated from the Rhizosphere of Oak.</title>
        <authorList>
            <person name="Maddock D.W."/>
            <person name="Brady C.L."/>
            <person name="Denman S."/>
            <person name="Arnold D."/>
        </authorList>
    </citation>
    <scope>NUCLEOTIDE SEQUENCE</scope>
    <source>
        <strain evidence="9">H19S6</strain>
    </source>
</reference>
<dbReference type="Gene3D" id="2.40.30.170">
    <property type="match status" value="1"/>
</dbReference>
<dbReference type="SUPFAM" id="SSF111369">
    <property type="entry name" value="HlyD-like secretion proteins"/>
    <property type="match status" value="1"/>
</dbReference>
<evidence type="ECO:0000313" key="9">
    <source>
        <dbReference type="EMBL" id="MCU6665872.1"/>
    </source>
</evidence>
<dbReference type="Pfam" id="PF02163">
    <property type="entry name" value="Peptidase_M50"/>
    <property type="match status" value="1"/>
</dbReference>
<dbReference type="Proteomes" id="UP001063816">
    <property type="component" value="Unassembled WGS sequence"/>
</dbReference>
<feature type="transmembrane region" description="Helical" evidence="7">
    <location>
        <begin position="343"/>
        <end position="366"/>
    </location>
</feature>
<name>A0A9J6Q2E7_9ENTR</name>
<feature type="transmembrane region" description="Helical" evidence="7">
    <location>
        <begin position="242"/>
        <end position="261"/>
    </location>
</feature>
<feature type="transmembrane region" description="Helical" evidence="7">
    <location>
        <begin position="372"/>
        <end position="391"/>
    </location>
</feature>
<keyword evidence="4 7" id="KW-0812">Transmembrane</keyword>
<comment type="similarity">
    <text evidence="3">Belongs to the peptidase M50B family.</text>
</comment>
<dbReference type="GO" id="GO:0005737">
    <property type="term" value="C:cytoplasm"/>
    <property type="evidence" value="ECO:0007669"/>
    <property type="project" value="TreeGrafter"/>
</dbReference>
<organism evidence="9 10">
    <name type="scientific">Silvania hatchlandensis</name>
    <dbReference type="NCBI Taxonomy" id="2926469"/>
    <lineage>
        <taxon>Bacteria</taxon>
        <taxon>Pseudomonadati</taxon>
        <taxon>Pseudomonadota</taxon>
        <taxon>Gammaproteobacteria</taxon>
        <taxon>Enterobacterales</taxon>
        <taxon>Enterobacteriaceae</taxon>
        <taxon>Silvania</taxon>
    </lineage>
</organism>
<comment type="cofactor">
    <cofactor evidence="1">
        <name>Zn(2+)</name>
        <dbReference type="ChEBI" id="CHEBI:29105"/>
    </cofactor>
</comment>
<feature type="domain" description="Peptidase M50" evidence="8">
    <location>
        <begin position="181"/>
        <end position="283"/>
    </location>
</feature>
<dbReference type="PANTHER" id="PTHR13325">
    <property type="entry name" value="PROTEASE M50 MEMBRANE-BOUND TRANSCRIPTION FACTOR SITE 2 PROTEASE"/>
    <property type="match status" value="1"/>
</dbReference>
<dbReference type="Gene3D" id="1.10.287.470">
    <property type="entry name" value="Helix hairpin bin"/>
    <property type="match status" value="1"/>
</dbReference>
<dbReference type="PANTHER" id="PTHR13325:SF3">
    <property type="entry name" value="MEMBRANE-BOUND TRANSCRIPTION FACTOR SITE-2 PROTEASE"/>
    <property type="match status" value="1"/>
</dbReference>
<evidence type="ECO:0000256" key="5">
    <source>
        <dbReference type="ARBA" id="ARBA00022989"/>
    </source>
</evidence>
<comment type="caution">
    <text evidence="9">The sequence shown here is derived from an EMBL/GenBank/DDBJ whole genome shotgun (WGS) entry which is preliminary data.</text>
</comment>
<dbReference type="GO" id="GO:0016020">
    <property type="term" value="C:membrane"/>
    <property type="evidence" value="ECO:0007669"/>
    <property type="project" value="InterPro"/>
</dbReference>
<dbReference type="Gene3D" id="2.40.50.100">
    <property type="match status" value="1"/>
</dbReference>
<feature type="transmembrane region" description="Helical" evidence="7">
    <location>
        <begin position="267"/>
        <end position="287"/>
    </location>
</feature>
<dbReference type="InterPro" id="IPR008915">
    <property type="entry name" value="Peptidase_M50"/>
</dbReference>
<evidence type="ECO:0000256" key="1">
    <source>
        <dbReference type="ARBA" id="ARBA00001947"/>
    </source>
</evidence>
<accession>A0A9J6Q2E7</accession>